<dbReference type="EMBL" id="JACIVD010000075">
    <property type="protein sequence ID" value="MBB1124418.1"/>
    <property type="molecule type" value="Genomic_DNA"/>
</dbReference>
<dbReference type="Proteomes" id="UP000547628">
    <property type="component" value="Unassembled WGS sequence"/>
</dbReference>
<name>A0A839HAW4_9LACO</name>
<evidence type="ECO:0000313" key="1">
    <source>
        <dbReference type="EMBL" id="MBB1124418.1"/>
    </source>
</evidence>
<accession>A0A839HAW4</accession>
<comment type="caution">
    <text evidence="1">The sequence shown here is derived from an EMBL/GenBank/DDBJ whole genome shotgun (WGS) entry which is preliminary data.</text>
</comment>
<dbReference type="AlphaFoldDB" id="A0A839HAW4"/>
<protein>
    <submittedName>
        <fullName evidence="1">SIR2 family protein</fullName>
    </submittedName>
</protein>
<reference evidence="1 2" key="1">
    <citation type="submission" date="2020-07" db="EMBL/GenBank/DDBJ databases">
        <title>Description of Limosilactobacillus balticus sp. nov., Limosilactobacillus agrestis sp. nov., Limosilactobacillus albertensis sp. nov., Limosilactobacillus rudii sp. nov., Limosilactobacillus fastidiosus sp. nov., five novel Limosilactobacillus species isolated from the vertebrate gastrointestinal tract, and proposal of 6 subspecies of Limosilactobacillus reuteri adapted to the gastrointestinal tract of specific vertebrate hosts.</title>
        <authorList>
            <person name="Li F."/>
            <person name="Cheng C."/>
            <person name="Zheng J."/>
            <person name="Quevedo R.M."/>
            <person name="Li J."/>
            <person name="Roos S."/>
            <person name="Gaenzle M.G."/>
            <person name="Walter J."/>
        </authorList>
    </citation>
    <scope>NUCLEOTIDE SEQUENCE [LARGE SCALE GENOMIC DNA]</scope>
    <source>
        <strain evidence="1 2">Lr3000</strain>
    </source>
</reference>
<sequence length="445" mass="51568">MMFTIYKDKYHTYQKEKANSKDDDIVYKKDNIDISFRKNEDDKEPSANEKEAYFKKLIRTEVSKIVDRQYDNILIMFGAGASVVTTSNGIDENYGKTVAMLANEIYLKFKSANKKSLEEICHDIKYLSNDLILTEDKGNIIVDSLEGSTSISNSKLPSFNLENFISQLETFISVNGDVEKEYKSYLNEIKDMIVEKVKYKYEIGRGPFNHSSILNIFNKHIKNGNKLCVVTTNYDTVIEDEASYMNYTVIDGFEFSRKPSFNDDLFDWNFVKRVPNLNTNELIYKDKVIDLFKIHGSVNWYLETDDKSNGIIVLEDSYHGKNDSRYPIMIFPSSNKYMKSYQDPYFELMSRFQEKLKLPNTLLVTIGFSFADNHISQMITQALKRNDSLSCLVTDHNIDHTKDNKNWTELENIMNKNGTVSFLGVDLNNQENNLVMYLDGEVNED</sequence>
<gene>
    <name evidence="1" type="ORF">H5S41_10770</name>
</gene>
<evidence type="ECO:0000313" key="2">
    <source>
        <dbReference type="Proteomes" id="UP000547628"/>
    </source>
</evidence>
<dbReference type="Pfam" id="PF13289">
    <property type="entry name" value="SIR2_2"/>
    <property type="match status" value="1"/>
</dbReference>
<dbReference type="RefSeq" id="WP_182603310.1">
    <property type="nucleotide sequence ID" value="NZ_JACIVD010000075.1"/>
</dbReference>
<organism evidence="1 2">
    <name type="scientific">Limosilactobacillus albertensis</name>
    <dbReference type="NCBI Taxonomy" id="2759752"/>
    <lineage>
        <taxon>Bacteria</taxon>
        <taxon>Bacillati</taxon>
        <taxon>Bacillota</taxon>
        <taxon>Bacilli</taxon>
        <taxon>Lactobacillales</taxon>
        <taxon>Lactobacillaceae</taxon>
        <taxon>Limosilactobacillus</taxon>
    </lineage>
</organism>
<proteinExistence type="predicted"/>